<dbReference type="RefSeq" id="WP_110376265.1">
    <property type="nucleotide sequence ID" value="NZ_JAHBRY010000001.1"/>
</dbReference>
<reference evidence="1 2" key="1">
    <citation type="submission" date="2018-05" db="EMBL/GenBank/DDBJ databases">
        <title>Genomic Encyclopedia of Type Strains, Phase IV (KMG-IV): sequencing the most valuable type-strain genomes for metagenomic binning, comparative biology and taxonomic classification.</title>
        <authorList>
            <person name="Goeker M."/>
        </authorList>
    </citation>
    <scope>NUCLEOTIDE SEQUENCE [LARGE SCALE GENOMIC DNA]</scope>
    <source>
        <strain evidence="1 2">DSM 6462</strain>
    </source>
</reference>
<evidence type="ECO:0000313" key="2">
    <source>
        <dbReference type="Proteomes" id="UP000248021"/>
    </source>
</evidence>
<protein>
    <recommendedName>
        <fullName evidence="3">DUF1284 domain-containing protein</fullName>
    </recommendedName>
</protein>
<keyword evidence="2" id="KW-1185">Reference proteome</keyword>
<dbReference type="EMBL" id="QJJK01000008">
    <property type="protein sequence ID" value="PXW56538.1"/>
    <property type="molecule type" value="Genomic_DNA"/>
</dbReference>
<accession>A0A2V3U4D7</accession>
<proteinExistence type="predicted"/>
<dbReference type="OrthoDB" id="6195504at2"/>
<dbReference type="Pfam" id="PF06935">
    <property type="entry name" value="DUF1284"/>
    <property type="match status" value="1"/>
</dbReference>
<dbReference type="Proteomes" id="UP000248021">
    <property type="component" value="Unassembled WGS sequence"/>
</dbReference>
<name>A0A2V3U4D7_9HYPH</name>
<comment type="caution">
    <text evidence="1">The sequence shown here is derived from an EMBL/GenBank/DDBJ whole genome shotgun (WGS) entry which is preliminary data.</text>
</comment>
<dbReference type="AlphaFoldDB" id="A0A2V3U4D7"/>
<evidence type="ECO:0000313" key="1">
    <source>
        <dbReference type="EMBL" id="PXW56538.1"/>
    </source>
</evidence>
<sequence length="141" mass="14733">MTVRLRPHHLLCMLTYAGRGYSAAFTAHFDALIARLGSEDILIVAGPDDICAPLMGGPEAGDAHCRAPHIEARDSAAARAVASVLQRPVCTGARLTISRSERDRLRAAFKAGTSRAACAGCSWANLCGAIAGADFAGTRLL</sequence>
<evidence type="ECO:0008006" key="3">
    <source>
        <dbReference type="Google" id="ProtNLM"/>
    </source>
</evidence>
<gene>
    <name evidence="1" type="ORF">C7450_108290</name>
</gene>
<dbReference type="InterPro" id="IPR009702">
    <property type="entry name" value="DUF1284"/>
</dbReference>
<organism evidence="1 2">
    <name type="scientific">Chelatococcus asaccharovorans</name>
    <dbReference type="NCBI Taxonomy" id="28210"/>
    <lineage>
        <taxon>Bacteria</taxon>
        <taxon>Pseudomonadati</taxon>
        <taxon>Pseudomonadota</taxon>
        <taxon>Alphaproteobacteria</taxon>
        <taxon>Hyphomicrobiales</taxon>
        <taxon>Chelatococcaceae</taxon>
        <taxon>Chelatococcus</taxon>
    </lineage>
</organism>